<dbReference type="InterPro" id="IPR049431">
    <property type="entry name" value="UVSSA_C"/>
</dbReference>
<proteinExistence type="inferred from homology"/>
<evidence type="ECO:0000256" key="9">
    <source>
        <dbReference type="ARBA" id="ARBA00023204"/>
    </source>
</evidence>
<feature type="domain" description="UV-stimulated scaffold protein A C-terminal" evidence="11">
    <location>
        <begin position="547"/>
        <end position="652"/>
    </location>
</feature>
<keyword evidence="9" id="KW-0234">DNA repair</keyword>
<dbReference type="Pfam" id="PF09740">
    <property type="entry name" value="DUF2043"/>
    <property type="match status" value="1"/>
</dbReference>
<evidence type="ECO:0000259" key="11">
    <source>
        <dbReference type="Pfam" id="PF09740"/>
    </source>
</evidence>
<dbReference type="InterPro" id="IPR049408">
    <property type="entry name" value="UVSSA_N_a-solenoid_rpt"/>
</dbReference>
<evidence type="ECO:0000256" key="1">
    <source>
        <dbReference type="ARBA" id="ARBA00004286"/>
    </source>
</evidence>
<organism evidence="12 13">
    <name type="scientific">Limulus polyphemus</name>
    <name type="common">Atlantic horseshoe crab</name>
    <dbReference type="NCBI Taxonomy" id="6850"/>
    <lineage>
        <taxon>Eukaryota</taxon>
        <taxon>Metazoa</taxon>
        <taxon>Ecdysozoa</taxon>
        <taxon>Arthropoda</taxon>
        <taxon>Chelicerata</taxon>
        <taxon>Merostomata</taxon>
        <taxon>Xiphosura</taxon>
        <taxon>Limulidae</taxon>
        <taxon>Limulus</taxon>
    </lineage>
</organism>
<keyword evidence="3" id="KW-0158">Chromosome</keyword>
<dbReference type="InterPro" id="IPR018610">
    <property type="entry name" value="UVSSA"/>
</dbReference>
<gene>
    <name evidence="13" type="primary">LOC106459377</name>
</gene>
<feature type="compositionally biased region" description="Low complexity" evidence="10">
    <location>
        <begin position="658"/>
        <end position="669"/>
    </location>
</feature>
<comment type="similarity">
    <text evidence="2">Belongs to the UVSSA family.</text>
</comment>
<comment type="subcellular location">
    <subcellularLocation>
        <location evidence="1">Chromosome</location>
    </subcellularLocation>
</comment>
<feature type="region of interest" description="Disordered" evidence="10">
    <location>
        <begin position="644"/>
        <end position="677"/>
    </location>
</feature>
<dbReference type="RefSeq" id="XP_022241558.1">
    <property type="nucleotide sequence ID" value="XM_022385850.1"/>
</dbReference>
<keyword evidence="8" id="KW-0175">Coiled coil</keyword>
<evidence type="ECO:0000256" key="2">
    <source>
        <dbReference type="ARBA" id="ARBA00009240"/>
    </source>
</evidence>
<feature type="compositionally biased region" description="Polar residues" evidence="10">
    <location>
        <begin position="464"/>
        <end position="479"/>
    </location>
</feature>
<evidence type="ECO:0000256" key="4">
    <source>
        <dbReference type="ARBA" id="ARBA00022723"/>
    </source>
</evidence>
<dbReference type="PANTHER" id="PTHR28670:SF1">
    <property type="entry name" value="UV-STIMULATED SCAFFOLD PROTEIN A"/>
    <property type="match status" value="1"/>
</dbReference>
<evidence type="ECO:0000256" key="6">
    <source>
        <dbReference type="ARBA" id="ARBA00022771"/>
    </source>
</evidence>
<keyword evidence="5" id="KW-0227">DNA damage</keyword>
<accession>A0ABM1SD53</accession>
<evidence type="ECO:0000256" key="10">
    <source>
        <dbReference type="SAM" id="MobiDB-lite"/>
    </source>
</evidence>
<keyword evidence="7" id="KW-0862">Zinc</keyword>
<sequence>MMSLLDTQACEALSRHVEALTTQGGKQLNEVELKKLKKLCKTSDEYVKHAYYLLMTQLEKQHAEIRYSTVLVIKELFKRSHVFRELLLSNFQTFLDLAAETNPDEHLPPPKHIAKDLKLKTLELVQEWTQEYSQGYKKLALAYNYLRQCKKVDFNHIDTRNHAQLQQEEEQRQHLENIMQEKVNRAQKEMQDQAPEIYNILIQLETCFQLLLPPPDTLFTSADWEKSVTQTLRLDNTDNPGTKCGTSFAGCEDPEDIYCKNKDLSKSRDIKDNNQLLPSSEIAIENSKTVVRTNHFKPDQQQIENRTSTSKEEEDINVLKEFSSEGNSLRHHGLRDKMHKIDIEIPKDGGVTVKENENNSTVLENLDDLYCQIIKFLPVTLKWIQIFTKGSNCTDSLKKAIDLKQLLRSSIEKYEELKIEKKHDKESKDDSDEDEDFEEVEEKEGYEPVIPPHMRNEYGISPQLPKTSKYTHPTTSRQWSVKDKNQDEDKDPTSWITNIKALCTKMSNSNQSSVQNTKEDSSPSTSKDLLLHSKNTQDPVKAKLLAKAPHRPYDIDLYHWEEEKLEVPTVVKFDSLHKFWQPIENETTEFQAQEGIASLRRRAIDFSGEFVPVKWKCNAPLTNGKLCPRQDRFKCPFHGPIITRDEKGNAVNSESKYSHSQESQPSTSSGKQPDWQDPDLLRDIEAATGINLELPHCRGKSQKGKGKGKKSKKKYPGLINIKTYQNTTRKRLSKKVFKKSSLKRVAEAMDAMDKKKFLDKFGNQFNYAFSNFT</sequence>
<dbReference type="Proteomes" id="UP000694941">
    <property type="component" value="Unplaced"/>
</dbReference>
<feature type="compositionally biased region" description="Basic residues" evidence="10">
    <location>
        <begin position="697"/>
        <end position="714"/>
    </location>
</feature>
<keyword evidence="4" id="KW-0479">Metal-binding</keyword>
<evidence type="ECO:0000256" key="8">
    <source>
        <dbReference type="ARBA" id="ARBA00023054"/>
    </source>
</evidence>
<evidence type="ECO:0000256" key="7">
    <source>
        <dbReference type="ARBA" id="ARBA00022833"/>
    </source>
</evidence>
<keyword evidence="6" id="KW-0863">Zinc-finger</keyword>
<protein>
    <submittedName>
        <fullName evidence="13">UV-stimulated scaffold protein A-like isoform X2</fullName>
    </submittedName>
</protein>
<feature type="region of interest" description="Disordered" evidence="10">
    <location>
        <begin position="421"/>
        <end position="492"/>
    </location>
</feature>
<evidence type="ECO:0000313" key="13">
    <source>
        <dbReference type="RefSeq" id="XP_022241558.1"/>
    </source>
</evidence>
<name>A0ABM1SD53_LIMPO</name>
<dbReference type="Pfam" id="PF20867">
    <property type="entry name" value="UVSSA_N"/>
    <property type="match status" value="1"/>
</dbReference>
<feature type="compositionally biased region" description="Acidic residues" evidence="10">
    <location>
        <begin position="429"/>
        <end position="444"/>
    </location>
</feature>
<evidence type="ECO:0000313" key="12">
    <source>
        <dbReference type="Proteomes" id="UP000694941"/>
    </source>
</evidence>
<dbReference type="PANTHER" id="PTHR28670">
    <property type="entry name" value="UV-STIMULATED SCAFFOLD PROTEIN A"/>
    <property type="match status" value="1"/>
</dbReference>
<feature type="region of interest" description="Disordered" evidence="10">
    <location>
        <begin position="695"/>
        <end position="714"/>
    </location>
</feature>
<reference evidence="13" key="1">
    <citation type="submission" date="2025-08" db="UniProtKB">
        <authorList>
            <consortium name="RefSeq"/>
        </authorList>
    </citation>
    <scope>IDENTIFICATION</scope>
    <source>
        <tissue evidence="13">Muscle</tissue>
    </source>
</reference>
<keyword evidence="12" id="KW-1185">Reference proteome</keyword>
<evidence type="ECO:0000256" key="5">
    <source>
        <dbReference type="ARBA" id="ARBA00022763"/>
    </source>
</evidence>
<evidence type="ECO:0000256" key="3">
    <source>
        <dbReference type="ARBA" id="ARBA00022454"/>
    </source>
</evidence>
<dbReference type="GeneID" id="106459377"/>
<feature type="region of interest" description="Disordered" evidence="10">
    <location>
        <begin position="508"/>
        <end position="532"/>
    </location>
</feature>